<feature type="transmembrane region" description="Helical" evidence="6">
    <location>
        <begin position="217"/>
        <end position="234"/>
    </location>
</feature>
<dbReference type="EMBL" id="SWDX01000001">
    <property type="protein sequence ID" value="TKC65550.1"/>
    <property type="molecule type" value="Genomic_DNA"/>
</dbReference>
<dbReference type="PANTHER" id="PTHR13353">
    <property type="entry name" value="TRANSMEMBRANE PROTEIN 19"/>
    <property type="match status" value="1"/>
</dbReference>
<keyword evidence="3 6" id="KW-0812">Transmembrane</keyword>
<name>A0A4U1GQS9_9SPHI</name>
<evidence type="ECO:0000313" key="7">
    <source>
        <dbReference type="EMBL" id="TKC65550.1"/>
    </source>
</evidence>
<keyword evidence="4 6" id="KW-1133">Transmembrane helix</keyword>
<dbReference type="PANTHER" id="PTHR13353:SF5">
    <property type="entry name" value="TRANSMEMBRANE PROTEIN 19"/>
    <property type="match status" value="1"/>
</dbReference>
<accession>A0A4U1GQS9</accession>
<dbReference type="Proteomes" id="UP000309594">
    <property type="component" value="Unassembled WGS sequence"/>
</dbReference>
<dbReference type="AlphaFoldDB" id="A0A4U1GQS9"/>
<dbReference type="GO" id="GO:0016020">
    <property type="term" value="C:membrane"/>
    <property type="evidence" value="ECO:0007669"/>
    <property type="project" value="UniProtKB-SubCell"/>
</dbReference>
<evidence type="ECO:0000256" key="1">
    <source>
        <dbReference type="ARBA" id="ARBA00004141"/>
    </source>
</evidence>
<organism evidence="7 8">
    <name type="scientific">Pedobacter hiemivivus</name>
    <dbReference type="NCBI Taxonomy" id="2530454"/>
    <lineage>
        <taxon>Bacteria</taxon>
        <taxon>Pseudomonadati</taxon>
        <taxon>Bacteroidota</taxon>
        <taxon>Sphingobacteriia</taxon>
        <taxon>Sphingobacteriales</taxon>
        <taxon>Sphingobacteriaceae</taxon>
        <taxon>Pedobacter</taxon>
    </lineage>
</organism>
<feature type="transmembrane region" description="Helical" evidence="6">
    <location>
        <begin position="185"/>
        <end position="205"/>
    </location>
</feature>
<gene>
    <name evidence="7" type="ORF">FBD94_03100</name>
</gene>
<feature type="transmembrane region" description="Helical" evidence="6">
    <location>
        <begin position="88"/>
        <end position="107"/>
    </location>
</feature>
<dbReference type="RefSeq" id="WP_136879025.1">
    <property type="nucleotide sequence ID" value="NZ_SWDX01000001.1"/>
</dbReference>
<keyword evidence="5 6" id="KW-0472">Membrane</keyword>
<protein>
    <submittedName>
        <fullName evidence="7">DUF92 domain-containing protein</fullName>
    </submittedName>
</protein>
<evidence type="ECO:0000256" key="3">
    <source>
        <dbReference type="ARBA" id="ARBA00022692"/>
    </source>
</evidence>
<comment type="caution">
    <text evidence="7">The sequence shown here is derived from an EMBL/GenBank/DDBJ whole genome shotgun (WGS) entry which is preliminary data.</text>
</comment>
<evidence type="ECO:0000256" key="5">
    <source>
        <dbReference type="ARBA" id="ARBA00023136"/>
    </source>
</evidence>
<evidence type="ECO:0000256" key="2">
    <source>
        <dbReference type="ARBA" id="ARBA00009012"/>
    </source>
</evidence>
<reference evidence="7 8" key="1">
    <citation type="submission" date="2019-04" db="EMBL/GenBank/DDBJ databases">
        <title>Pedobacter sp. RP-1-16 sp. nov., isolated from Arctic soil.</title>
        <authorList>
            <person name="Dahal R.H."/>
            <person name="Kim D.-U."/>
        </authorList>
    </citation>
    <scope>NUCLEOTIDE SEQUENCE [LARGE SCALE GENOMIC DNA]</scope>
    <source>
        <strain evidence="7 8">RP-1-16</strain>
    </source>
</reference>
<evidence type="ECO:0000256" key="4">
    <source>
        <dbReference type="ARBA" id="ARBA00022989"/>
    </source>
</evidence>
<feature type="transmembrane region" description="Helical" evidence="6">
    <location>
        <begin position="119"/>
        <end position="139"/>
    </location>
</feature>
<feature type="transmembrane region" description="Helical" evidence="6">
    <location>
        <begin position="49"/>
        <end position="67"/>
    </location>
</feature>
<comment type="subcellular location">
    <subcellularLocation>
        <location evidence="1">Membrane</location>
        <topology evidence="1">Multi-pass membrane protein</topology>
    </subcellularLocation>
</comment>
<proteinExistence type="inferred from homology"/>
<dbReference type="Pfam" id="PF01940">
    <property type="entry name" value="DUF92"/>
    <property type="match status" value="1"/>
</dbReference>
<evidence type="ECO:0000256" key="6">
    <source>
        <dbReference type="SAM" id="Phobius"/>
    </source>
</evidence>
<dbReference type="InterPro" id="IPR002794">
    <property type="entry name" value="DUF92_TMEM19"/>
</dbReference>
<evidence type="ECO:0000313" key="8">
    <source>
        <dbReference type="Proteomes" id="UP000309594"/>
    </source>
</evidence>
<feature type="transmembrane region" description="Helical" evidence="6">
    <location>
        <begin position="160"/>
        <end position="179"/>
    </location>
</feature>
<sequence length="237" mass="25016">MTINTSYLPYLLLSLAIVMVISVKAKKLTIPAALSATGIGLAVLQVAQVKGILMLLTFFLLSVWATAHKKAIKAKLHVDNLANMGRTAGQVFANGGVAGLTAILAIIDPSHIETYLIMMAASLASTLADTLSSELGMVYGRRFYNIITLKKEANGLDGVVSLEGLLIGTVGACIIALIYAGLDKIALIVVFAGTLGNLTDSILGATLERKHQIGNNTVNFLNTLFAALVAMVIYNNR</sequence>
<comment type="similarity">
    <text evidence="2">Belongs to the TMEM19 family.</text>
</comment>